<comment type="similarity">
    <text evidence="1">Belongs to the protein-tyrosine phosphatase family. Non-receptor class CDC14 subfamily.</text>
</comment>
<dbReference type="CDD" id="cd17657">
    <property type="entry name" value="CDC14_N"/>
    <property type="match status" value="1"/>
</dbReference>
<dbReference type="FunFam" id="3.90.190.10:FF:000006">
    <property type="entry name" value="Dual specificity protein phosphatase CDC14B"/>
    <property type="match status" value="1"/>
</dbReference>
<proteinExistence type="evidence at transcript level"/>
<feature type="domain" description="Dual specificity/tyrosine protein phosphatase N-terminal" evidence="5">
    <location>
        <begin position="1"/>
        <end position="97"/>
    </location>
</feature>
<evidence type="ECO:0000256" key="1">
    <source>
        <dbReference type="ARBA" id="ARBA00007315"/>
    </source>
</evidence>
<evidence type="ECO:0000256" key="3">
    <source>
        <dbReference type="ARBA" id="ARBA00022801"/>
    </source>
</evidence>
<reference evidence="6" key="1">
    <citation type="journal article" date="2006" name="PLoS Pathog.">
        <title>New perspectives on host-parasite interplay by comparative transcriptomic and proteomic analyses of Schistosoma japonicum.</title>
        <authorList>
            <person name="Liu F."/>
            <person name="Lu J."/>
            <person name="Hu W."/>
            <person name="Wang S.Y."/>
            <person name="Cui S.J."/>
            <person name="Chi M."/>
            <person name="Yan Q."/>
            <person name="Wang X.R."/>
            <person name="Song H.D."/>
            <person name="Xu X.N."/>
            <person name="Wang J.J."/>
            <person name="Zhang X.L."/>
            <person name="Zhang X."/>
            <person name="Wang Z.Q."/>
            <person name="Xue C.L."/>
            <person name="Brindley P.J."/>
            <person name="McManus D.P."/>
            <person name="Yang P.Y."/>
            <person name="Feng Z."/>
            <person name="Chen Z."/>
            <person name="Han Z.G."/>
        </authorList>
    </citation>
    <scope>NUCLEOTIDE SEQUENCE</scope>
</reference>
<dbReference type="SUPFAM" id="SSF52799">
    <property type="entry name" value="(Phosphotyrosine protein) phosphatases II"/>
    <property type="match status" value="2"/>
</dbReference>
<accession>Q5BXH4</accession>
<evidence type="ECO:0000256" key="2">
    <source>
        <dbReference type="ARBA" id="ARBA00013064"/>
    </source>
</evidence>
<sequence length="194" mass="22632">LGQLYKYCIKLNKKLKSASLNEKKIAHFTSCDSRKRANAAFLIGSYQIVYLERTPEEAYKYLTLNDNQPFLPFRDASFGASTYHLTLLDCLFAVAKALLNKFLDFDTFDLQEYEHFEKVENGDLSWIIPNKFIAFCGPHSQTKIENGYPLHSPEAYFPYFRKRNVTTIIRLNKKVYDAKRFTNAGFAHYDLFFT</sequence>
<dbReference type="PANTHER" id="PTHR23339">
    <property type="entry name" value="TYROSINE SPECIFIC PROTEIN PHOSPHATASE AND DUAL SPECIFICITY PROTEIN PHOSPHATASE"/>
    <property type="match status" value="1"/>
</dbReference>
<dbReference type="EMBL" id="AY812012">
    <property type="protein sequence ID" value="AAX27901.2"/>
    <property type="molecule type" value="mRNA"/>
</dbReference>
<dbReference type="InterPro" id="IPR050561">
    <property type="entry name" value="PTP"/>
</dbReference>
<dbReference type="GO" id="GO:0004725">
    <property type="term" value="F:protein tyrosine phosphatase activity"/>
    <property type="evidence" value="ECO:0007669"/>
    <property type="project" value="UniProtKB-EC"/>
</dbReference>
<dbReference type="Pfam" id="PF14671">
    <property type="entry name" value="DSPn"/>
    <property type="match status" value="1"/>
</dbReference>
<protein>
    <recommendedName>
        <fullName evidence="2">protein-tyrosine-phosphatase</fullName>
        <ecNumber evidence="2">3.1.3.48</ecNumber>
    </recommendedName>
</protein>
<dbReference type="InterPro" id="IPR029021">
    <property type="entry name" value="Prot-tyrosine_phosphatase-like"/>
</dbReference>
<dbReference type="InterPro" id="IPR029260">
    <property type="entry name" value="DSPn"/>
</dbReference>
<dbReference type="Gene3D" id="3.90.190.10">
    <property type="entry name" value="Protein tyrosine phosphatase superfamily"/>
    <property type="match status" value="2"/>
</dbReference>
<name>Q5BXH4_SCHJA</name>
<dbReference type="AlphaFoldDB" id="Q5BXH4"/>
<evidence type="ECO:0000256" key="4">
    <source>
        <dbReference type="ARBA" id="ARBA00022912"/>
    </source>
</evidence>
<evidence type="ECO:0000313" key="6">
    <source>
        <dbReference type="EMBL" id="AAX27901.2"/>
    </source>
</evidence>
<keyword evidence="4" id="KW-0904">Protein phosphatase</keyword>
<dbReference type="EC" id="3.1.3.48" evidence="2"/>
<organism evidence="6">
    <name type="scientific">Schistosoma japonicum</name>
    <name type="common">Blood fluke</name>
    <dbReference type="NCBI Taxonomy" id="6182"/>
    <lineage>
        <taxon>Eukaryota</taxon>
        <taxon>Metazoa</taxon>
        <taxon>Spiralia</taxon>
        <taxon>Lophotrochozoa</taxon>
        <taxon>Platyhelminthes</taxon>
        <taxon>Trematoda</taxon>
        <taxon>Digenea</taxon>
        <taxon>Strigeidida</taxon>
        <taxon>Schistosomatoidea</taxon>
        <taxon>Schistosomatidae</taxon>
        <taxon>Schistosoma</taxon>
    </lineage>
</organism>
<evidence type="ECO:0000259" key="5">
    <source>
        <dbReference type="Pfam" id="PF14671"/>
    </source>
</evidence>
<keyword evidence="3" id="KW-0378">Hydrolase</keyword>
<feature type="non-terminal residue" evidence="6">
    <location>
        <position position="1"/>
    </location>
</feature>
<feature type="non-terminal residue" evidence="6">
    <location>
        <position position="194"/>
    </location>
</feature>